<accession>A0A7X2NI20</accession>
<reference evidence="9 10" key="1">
    <citation type="submission" date="2019-08" db="EMBL/GenBank/DDBJ databases">
        <title>In-depth cultivation of the pig gut microbiome towards novel bacterial diversity and tailored functional studies.</title>
        <authorList>
            <person name="Wylensek D."/>
            <person name="Hitch T.C.A."/>
            <person name="Clavel T."/>
        </authorList>
    </citation>
    <scope>NUCLEOTIDE SEQUENCE [LARGE SCALE GENOMIC DNA]</scope>
    <source>
        <strain evidence="9 10">WCA-389-WT-23D1</strain>
    </source>
</reference>
<dbReference type="PANTHER" id="PTHR43163:SF6">
    <property type="entry name" value="DIPEPTIDE TRANSPORT SYSTEM PERMEASE PROTEIN DPPB-RELATED"/>
    <property type="match status" value="1"/>
</dbReference>
<dbReference type="InterPro" id="IPR045621">
    <property type="entry name" value="BPD_transp_1_N"/>
</dbReference>
<dbReference type="EMBL" id="VUMD01000001">
    <property type="protein sequence ID" value="MSS35151.1"/>
    <property type="molecule type" value="Genomic_DNA"/>
</dbReference>
<dbReference type="SUPFAM" id="SSF161098">
    <property type="entry name" value="MetI-like"/>
    <property type="match status" value="1"/>
</dbReference>
<comment type="caution">
    <text evidence="9">The sequence shown here is derived from an EMBL/GenBank/DDBJ whole genome shotgun (WGS) entry which is preliminary data.</text>
</comment>
<evidence type="ECO:0000259" key="8">
    <source>
        <dbReference type="PROSITE" id="PS50928"/>
    </source>
</evidence>
<keyword evidence="6 7" id="KW-0472">Membrane</keyword>
<evidence type="ECO:0000313" key="9">
    <source>
        <dbReference type="EMBL" id="MSS35151.1"/>
    </source>
</evidence>
<evidence type="ECO:0000256" key="2">
    <source>
        <dbReference type="ARBA" id="ARBA00022448"/>
    </source>
</evidence>
<dbReference type="AlphaFoldDB" id="A0A7X2NI20"/>
<evidence type="ECO:0000256" key="1">
    <source>
        <dbReference type="ARBA" id="ARBA00004651"/>
    </source>
</evidence>
<keyword evidence="2 7" id="KW-0813">Transport</keyword>
<dbReference type="GO" id="GO:0055085">
    <property type="term" value="P:transmembrane transport"/>
    <property type="evidence" value="ECO:0007669"/>
    <property type="project" value="InterPro"/>
</dbReference>
<comment type="similarity">
    <text evidence="7">Belongs to the binding-protein-dependent transport system permease family.</text>
</comment>
<evidence type="ECO:0000256" key="3">
    <source>
        <dbReference type="ARBA" id="ARBA00022475"/>
    </source>
</evidence>
<comment type="subcellular location">
    <subcellularLocation>
        <location evidence="1 7">Cell membrane</location>
        <topology evidence="1 7">Multi-pass membrane protein</topology>
    </subcellularLocation>
</comment>
<organism evidence="9 10">
    <name type="scientific">Clostridium porci</name>
    <dbReference type="NCBI Taxonomy" id="2605778"/>
    <lineage>
        <taxon>Bacteria</taxon>
        <taxon>Bacillati</taxon>
        <taxon>Bacillota</taxon>
        <taxon>Clostridia</taxon>
        <taxon>Eubacteriales</taxon>
        <taxon>Clostridiaceae</taxon>
        <taxon>Clostridium</taxon>
    </lineage>
</organism>
<dbReference type="InterPro" id="IPR035906">
    <property type="entry name" value="MetI-like_sf"/>
</dbReference>
<keyword evidence="4 7" id="KW-0812">Transmembrane</keyword>
<dbReference type="Pfam" id="PF19300">
    <property type="entry name" value="BPD_transp_1_N"/>
    <property type="match status" value="1"/>
</dbReference>
<sequence length="316" mass="34405">MSKYIAKRLGMALVTIFLVACLTFLLMNAVPGSPWLSEKSPSETTLAALNAKYGLDKPVYVQLGKYLQNLLRGDFGVSLKMQKDRAVLSIIKEMFPVSAKVGAIALCWAVLAGVPLGCFAAFKRGKITDSILRVICTLGISMPSFVVASILLVVFAGGVQALKFFPTIFDASQGARAYILPCLALSFYPMCYTARQTRSAMLDALNQEFIKTARAKGLKNNRIIFKHALRNALIPVITYLGPQVAFTLCGGFVVESVFSIPGLGRYFVQSIQNRDYPVIMGTTVFLASFIILMNMVVDILYKIADPRINLTGGGGE</sequence>
<dbReference type="Proteomes" id="UP000429958">
    <property type="component" value="Unassembled WGS sequence"/>
</dbReference>
<feature type="transmembrane region" description="Helical" evidence="7">
    <location>
        <begin position="101"/>
        <end position="122"/>
    </location>
</feature>
<evidence type="ECO:0000256" key="4">
    <source>
        <dbReference type="ARBA" id="ARBA00022692"/>
    </source>
</evidence>
<dbReference type="InterPro" id="IPR000515">
    <property type="entry name" value="MetI-like"/>
</dbReference>
<dbReference type="CDD" id="cd06261">
    <property type="entry name" value="TM_PBP2"/>
    <property type="match status" value="1"/>
</dbReference>
<feature type="domain" description="ABC transmembrane type-1" evidence="8">
    <location>
        <begin position="95"/>
        <end position="301"/>
    </location>
</feature>
<feature type="transmembrane region" description="Helical" evidence="7">
    <location>
        <begin position="232"/>
        <end position="258"/>
    </location>
</feature>
<feature type="transmembrane region" description="Helical" evidence="7">
    <location>
        <begin position="134"/>
        <end position="155"/>
    </location>
</feature>
<dbReference type="GO" id="GO:0005886">
    <property type="term" value="C:plasma membrane"/>
    <property type="evidence" value="ECO:0007669"/>
    <property type="project" value="UniProtKB-SubCell"/>
</dbReference>
<feature type="transmembrane region" description="Helical" evidence="7">
    <location>
        <begin position="175"/>
        <end position="192"/>
    </location>
</feature>
<dbReference type="PROSITE" id="PS51257">
    <property type="entry name" value="PROKAR_LIPOPROTEIN"/>
    <property type="match status" value="1"/>
</dbReference>
<evidence type="ECO:0000313" key="10">
    <source>
        <dbReference type="Proteomes" id="UP000429958"/>
    </source>
</evidence>
<feature type="transmembrane region" description="Helical" evidence="7">
    <location>
        <begin position="278"/>
        <end position="301"/>
    </location>
</feature>
<keyword evidence="10" id="KW-1185">Reference proteome</keyword>
<dbReference type="Gene3D" id="1.10.3720.10">
    <property type="entry name" value="MetI-like"/>
    <property type="match status" value="1"/>
</dbReference>
<dbReference type="RefSeq" id="WP_154470565.1">
    <property type="nucleotide sequence ID" value="NZ_DBEWUL010000059.1"/>
</dbReference>
<keyword evidence="3" id="KW-1003">Cell membrane</keyword>
<keyword evidence="5 7" id="KW-1133">Transmembrane helix</keyword>
<protein>
    <submittedName>
        <fullName evidence="9">ABC transporter permease</fullName>
    </submittedName>
</protein>
<dbReference type="PROSITE" id="PS50928">
    <property type="entry name" value="ABC_TM1"/>
    <property type="match status" value="1"/>
</dbReference>
<gene>
    <name evidence="9" type="ORF">FYJ39_00790</name>
</gene>
<proteinExistence type="inferred from homology"/>
<evidence type="ECO:0000256" key="5">
    <source>
        <dbReference type="ARBA" id="ARBA00022989"/>
    </source>
</evidence>
<evidence type="ECO:0000256" key="6">
    <source>
        <dbReference type="ARBA" id="ARBA00023136"/>
    </source>
</evidence>
<name>A0A7X2NI20_9CLOT</name>
<dbReference type="PANTHER" id="PTHR43163">
    <property type="entry name" value="DIPEPTIDE TRANSPORT SYSTEM PERMEASE PROTEIN DPPB-RELATED"/>
    <property type="match status" value="1"/>
</dbReference>
<evidence type="ECO:0000256" key="7">
    <source>
        <dbReference type="RuleBase" id="RU363032"/>
    </source>
</evidence>
<dbReference type="Pfam" id="PF00528">
    <property type="entry name" value="BPD_transp_1"/>
    <property type="match status" value="1"/>
</dbReference>